<name>A0A848KWL1_9ACTN</name>
<keyword evidence="3" id="KW-1185">Reference proteome</keyword>
<gene>
    <name evidence="2" type="ORF">HH308_15575</name>
</gene>
<dbReference type="EMBL" id="JABBNB010000015">
    <property type="protein sequence ID" value="NMO02632.1"/>
    <property type="molecule type" value="Genomic_DNA"/>
</dbReference>
<keyword evidence="2" id="KW-0067">ATP-binding</keyword>
<dbReference type="AlphaFoldDB" id="A0A848KWL1"/>
<proteinExistence type="predicted"/>
<accession>A0A848KWL1</accession>
<protein>
    <submittedName>
        <fullName evidence="2">ATP-binding protein</fullName>
    </submittedName>
</protein>
<organism evidence="2 3">
    <name type="scientific">Gordonia asplenii</name>
    <dbReference type="NCBI Taxonomy" id="2725283"/>
    <lineage>
        <taxon>Bacteria</taxon>
        <taxon>Bacillati</taxon>
        <taxon>Actinomycetota</taxon>
        <taxon>Actinomycetes</taxon>
        <taxon>Mycobacteriales</taxon>
        <taxon>Gordoniaceae</taxon>
        <taxon>Gordonia</taxon>
    </lineage>
</organism>
<comment type="caution">
    <text evidence="2">The sequence shown here is derived from an EMBL/GenBank/DDBJ whole genome shotgun (WGS) entry which is preliminary data.</text>
</comment>
<reference evidence="2 3" key="1">
    <citation type="submission" date="2020-04" db="EMBL/GenBank/DDBJ databases">
        <title>Gordonia sp. nov. TBRC 11910.</title>
        <authorList>
            <person name="Suriyachadkun C."/>
        </authorList>
    </citation>
    <scope>NUCLEOTIDE SEQUENCE [LARGE SCALE GENOMIC DNA]</scope>
    <source>
        <strain evidence="2 3">TBRC 11910</strain>
    </source>
</reference>
<dbReference type="InterPro" id="IPR038461">
    <property type="entry name" value="Schlafen_AlbA_2_dom_sf"/>
</dbReference>
<evidence type="ECO:0000313" key="3">
    <source>
        <dbReference type="Proteomes" id="UP000550729"/>
    </source>
</evidence>
<sequence>MPTFARLSDLLGTPITRLDAEAIRRAIDNRITEDEQLDWKRSPYPSGKGDEIAKDVAALANHLGGIIVLGVDEDDAARACAAIPFTDDFDDLHRQIRTACSARIRPYLHISVLDIPDNNTGRRFAAIVVPRSPSAPHAIEQGSEKQPAFPVRDATTTRWLHEAELATRYRDRFAARVDVATRARTVHAEGVARQRRTDDWWLTVACAPTQPGARPPGPDARLAEQTFLKTWQANRPALAPRMSSPLLDTPSTAVRRTIFTSHGWRGAATAGDNLHIELGHTGNGYIGQAVRSEANVSAQGGAATVWVSSDRMEWAMFTSLALLVDHALDTDATGELEVIAQLHPARSSAGMCVPNTDPGPGYGYYGNDESLAAGHLTPLTVTVPLGATRDYPSIARATYQLATDMLAELSIDEPRLFTPDGHHSDTVGTTLTGLRDWIANNITTSISDFLPQGEPAPGAGHESK</sequence>
<evidence type="ECO:0000313" key="2">
    <source>
        <dbReference type="EMBL" id="NMO02632.1"/>
    </source>
</evidence>
<dbReference type="Pfam" id="PF04326">
    <property type="entry name" value="SLFN_AlbA_2"/>
    <property type="match status" value="1"/>
</dbReference>
<evidence type="ECO:0000259" key="1">
    <source>
        <dbReference type="Pfam" id="PF04326"/>
    </source>
</evidence>
<dbReference type="InterPro" id="IPR007421">
    <property type="entry name" value="Schlafen_AlbA_2_dom"/>
</dbReference>
<dbReference type="GO" id="GO:0005524">
    <property type="term" value="F:ATP binding"/>
    <property type="evidence" value="ECO:0007669"/>
    <property type="project" value="UniProtKB-KW"/>
</dbReference>
<feature type="domain" description="Schlafen AlbA-2" evidence="1">
    <location>
        <begin position="33"/>
        <end position="139"/>
    </location>
</feature>
<dbReference type="RefSeq" id="WP_170195137.1">
    <property type="nucleotide sequence ID" value="NZ_JABBNB010000015.1"/>
</dbReference>
<dbReference type="Proteomes" id="UP000550729">
    <property type="component" value="Unassembled WGS sequence"/>
</dbReference>
<keyword evidence="2" id="KW-0547">Nucleotide-binding</keyword>
<dbReference type="Gene3D" id="3.30.950.30">
    <property type="entry name" value="Schlafen, AAA domain"/>
    <property type="match status" value="1"/>
</dbReference>